<reference evidence="2" key="1">
    <citation type="journal article" date="2014" name="Int. J. Syst. Evol. Microbiol.">
        <title>Complete genome sequence of Corynebacterium casei LMG S-19264T (=DSM 44701T), isolated from a smear-ripened cheese.</title>
        <authorList>
            <consortium name="US DOE Joint Genome Institute (JGI-PGF)"/>
            <person name="Walter F."/>
            <person name="Albersmeier A."/>
            <person name="Kalinowski J."/>
            <person name="Ruckert C."/>
        </authorList>
    </citation>
    <scope>NUCLEOTIDE SEQUENCE</scope>
    <source>
        <strain evidence="2">JCM 14265</strain>
    </source>
</reference>
<protein>
    <recommendedName>
        <fullName evidence="6">Small CPxCG-related zinc finger protein</fullName>
    </recommendedName>
</protein>
<evidence type="ECO:0000256" key="1">
    <source>
        <dbReference type="SAM" id="MobiDB-lite"/>
    </source>
</evidence>
<dbReference type="RefSeq" id="WP_343778779.1">
    <property type="nucleotide sequence ID" value="NZ_BAAADQ010000010.1"/>
</dbReference>
<evidence type="ECO:0000313" key="2">
    <source>
        <dbReference type="EMBL" id="GAA0545149.1"/>
    </source>
</evidence>
<feature type="region of interest" description="Disordered" evidence="1">
    <location>
        <begin position="85"/>
        <end position="117"/>
    </location>
</feature>
<accession>A0AAV3ST02</accession>
<feature type="compositionally biased region" description="Low complexity" evidence="1">
    <location>
        <begin position="106"/>
        <end position="117"/>
    </location>
</feature>
<comment type="caution">
    <text evidence="2">The sequence shown here is derived from an EMBL/GenBank/DDBJ whole genome shotgun (WGS) entry which is preliminary data.</text>
</comment>
<organism evidence="2 4">
    <name type="scientific">Halorubrum ejinorense</name>
    <dbReference type="NCBI Taxonomy" id="425309"/>
    <lineage>
        <taxon>Archaea</taxon>
        <taxon>Methanobacteriati</taxon>
        <taxon>Methanobacteriota</taxon>
        <taxon>Stenosarchaea group</taxon>
        <taxon>Halobacteria</taxon>
        <taxon>Halobacteriales</taxon>
        <taxon>Haloferacaceae</taxon>
        <taxon>Halorubrum</taxon>
    </lineage>
</organism>
<dbReference type="Proteomes" id="UP001567571">
    <property type="component" value="Unassembled WGS sequence"/>
</dbReference>
<proteinExistence type="predicted"/>
<dbReference type="EMBL" id="JBEDNW010000002">
    <property type="protein sequence ID" value="MEZ3166803.1"/>
    <property type="molecule type" value="Genomic_DNA"/>
</dbReference>
<keyword evidence="5" id="KW-1185">Reference proteome</keyword>
<reference evidence="2" key="2">
    <citation type="submission" date="2023-12" db="EMBL/GenBank/DDBJ databases">
        <authorList>
            <person name="Sun Q."/>
            <person name="Inoue M."/>
        </authorList>
    </citation>
    <scope>NUCLEOTIDE SEQUENCE</scope>
    <source>
        <strain evidence="2">JCM 14265</strain>
    </source>
</reference>
<dbReference type="EMBL" id="BAAADQ010000010">
    <property type="protein sequence ID" value="GAA0545149.1"/>
    <property type="molecule type" value="Genomic_DNA"/>
</dbReference>
<evidence type="ECO:0008006" key="6">
    <source>
        <dbReference type="Google" id="ProtNLM"/>
    </source>
</evidence>
<evidence type="ECO:0000313" key="5">
    <source>
        <dbReference type="Proteomes" id="UP001567571"/>
    </source>
</evidence>
<sequence>MTDDPSAPDDSGVPTVSCTRCGRDWDLDHELDDLRAGNRAVEQFALDHERHTGHFPDDVTPWIVRCRRCPDGEQFLSERPARRWATAHARHTHHPVHLEAPDDTTDTVSPDTDGSRA</sequence>
<dbReference type="Proteomes" id="UP001501425">
    <property type="component" value="Unassembled WGS sequence"/>
</dbReference>
<reference evidence="3 5" key="3">
    <citation type="submission" date="2024-06" db="EMBL/GenBank/DDBJ databases">
        <title>Halorubrum miltondacostae sp. nov., a potential PHA producer isolated from an inland solar saltern in Rio Maior, Portugal.</title>
        <authorList>
            <person name="Albuquerque L."/>
            <person name="Viver T."/>
            <person name="Barroso C."/>
            <person name="Claudino R."/>
            <person name="Galvan M."/>
            <person name="Simoes G."/>
            <person name="Lobo Da Cunha A."/>
            <person name="Egas C."/>
        </authorList>
    </citation>
    <scope>NUCLEOTIDE SEQUENCE [LARGE SCALE GENOMIC DNA]</scope>
    <source>
        <strain evidence="3 5">DSM 18646</strain>
    </source>
</reference>
<evidence type="ECO:0000313" key="3">
    <source>
        <dbReference type="EMBL" id="MEZ3166803.1"/>
    </source>
</evidence>
<gene>
    <name evidence="3" type="ORF">ABNG02_05625</name>
    <name evidence="2" type="ORF">GCM10008994_20140</name>
</gene>
<evidence type="ECO:0000313" key="4">
    <source>
        <dbReference type="Proteomes" id="UP001501425"/>
    </source>
</evidence>
<dbReference type="InterPro" id="IPR058375">
    <property type="entry name" value="DUF8062"/>
</dbReference>
<name>A0AAV3ST02_9EURY</name>
<dbReference type="Pfam" id="PF26258">
    <property type="entry name" value="DUF8062"/>
    <property type="match status" value="1"/>
</dbReference>
<dbReference type="AlphaFoldDB" id="A0AAV3ST02"/>